<evidence type="ECO:0000313" key="2">
    <source>
        <dbReference type="Proteomes" id="UP000011761"/>
    </source>
</evidence>
<accession>M2MXF8</accession>
<dbReference type="KEGG" id="bcom:BAUCODRAFT_331963"/>
<dbReference type="RefSeq" id="XP_007681872.1">
    <property type="nucleotide sequence ID" value="XM_007683682.1"/>
</dbReference>
<protein>
    <submittedName>
        <fullName evidence="1">Uncharacterized protein</fullName>
    </submittedName>
</protein>
<name>M2MXF8_BAUPA</name>
<proteinExistence type="predicted"/>
<dbReference type="AlphaFoldDB" id="M2MXF8"/>
<dbReference type="EMBL" id="KB445565">
    <property type="protein sequence ID" value="EMC90940.1"/>
    <property type="molecule type" value="Genomic_DNA"/>
</dbReference>
<evidence type="ECO:0000313" key="1">
    <source>
        <dbReference type="EMBL" id="EMC90940.1"/>
    </source>
</evidence>
<dbReference type="HOGENOM" id="CLU_3031984_0_0_1"/>
<gene>
    <name evidence="1" type="ORF">BAUCODRAFT_331963</name>
</gene>
<dbReference type="Proteomes" id="UP000011761">
    <property type="component" value="Unassembled WGS sequence"/>
</dbReference>
<sequence length="55" mass="6231">MEGIEEHRRENADMVNRVAGKEVKDDRFVGLLVRQTVGSPHRATFAVNVPERISL</sequence>
<keyword evidence="2" id="KW-1185">Reference proteome</keyword>
<organism evidence="1 2">
    <name type="scientific">Baudoinia panamericana (strain UAMH 10762)</name>
    <name type="common">Angels' share fungus</name>
    <name type="synonym">Baudoinia compniacensis (strain UAMH 10762)</name>
    <dbReference type="NCBI Taxonomy" id="717646"/>
    <lineage>
        <taxon>Eukaryota</taxon>
        <taxon>Fungi</taxon>
        <taxon>Dikarya</taxon>
        <taxon>Ascomycota</taxon>
        <taxon>Pezizomycotina</taxon>
        <taxon>Dothideomycetes</taxon>
        <taxon>Dothideomycetidae</taxon>
        <taxon>Mycosphaerellales</taxon>
        <taxon>Teratosphaeriaceae</taxon>
        <taxon>Baudoinia</taxon>
    </lineage>
</organism>
<dbReference type="GeneID" id="19112009"/>
<reference evidence="1 2" key="1">
    <citation type="journal article" date="2012" name="PLoS Pathog.">
        <title>Diverse lifestyles and strategies of plant pathogenesis encoded in the genomes of eighteen Dothideomycetes fungi.</title>
        <authorList>
            <person name="Ohm R.A."/>
            <person name="Feau N."/>
            <person name="Henrissat B."/>
            <person name="Schoch C.L."/>
            <person name="Horwitz B.A."/>
            <person name="Barry K.W."/>
            <person name="Condon B.J."/>
            <person name="Copeland A.C."/>
            <person name="Dhillon B."/>
            <person name="Glaser F."/>
            <person name="Hesse C.N."/>
            <person name="Kosti I."/>
            <person name="LaButti K."/>
            <person name="Lindquist E.A."/>
            <person name="Lucas S."/>
            <person name="Salamov A.A."/>
            <person name="Bradshaw R.E."/>
            <person name="Ciuffetti L."/>
            <person name="Hamelin R.C."/>
            <person name="Kema G.H.J."/>
            <person name="Lawrence C."/>
            <person name="Scott J.A."/>
            <person name="Spatafora J.W."/>
            <person name="Turgeon B.G."/>
            <person name="de Wit P.J.G.M."/>
            <person name="Zhong S."/>
            <person name="Goodwin S.B."/>
            <person name="Grigoriev I.V."/>
        </authorList>
    </citation>
    <scope>NUCLEOTIDE SEQUENCE [LARGE SCALE GENOMIC DNA]</scope>
    <source>
        <strain evidence="1 2">UAMH 10762</strain>
    </source>
</reference>